<protein>
    <recommendedName>
        <fullName evidence="7">Pentatricopeptide repeat-containing protein</fullName>
    </recommendedName>
</protein>
<dbReference type="Pfam" id="PF01535">
    <property type="entry name" value="PPR"/>
    <property type="match status" value="3"/>
</dbReference>
<keyword evidence="2" id="KW-0677">Repeat</keyword>
<dbReference type="Proteomes" id="UP000436088">
    <property type="component" value="Unassembled WGS sequence"/>
</dbReference>
<keyword evidence="6" id="KW-1185">Reference proteome</keyword>
<evidence type="ECO:0000256" key="1">
    <source>
        <dbReference type="ARBA" id="ARBA00007626"/>
    </source>
</evidence>
<feature type="repeat" description="PPR" evidence="3">
    <location>
        <begin position="164"/>
        <end position="198"/>
    </location>
</feature>
<evidence type="ECO:0000313" key="5">
    <source>
        <dbReference type="EMBL" id="KAE8654485.1"/>
    </source>
</evidence>
<dbReference type="InterPro" id="IPR002885">
    <property type="entry name" value="PPR_rpt"/>
</dbReference>
<organism evidence="5 6">
    <name type="scientific">Hibiscus syriacus</name>
    <name type="common">Rose of Sharon</name>
    <dbReference type="NCBI Taxonomy" id="106335"/>
    <lineage>
        <taxon>Eukaryota</taxon>
        <taxon>Viridiplantae</taxon>
        <taxon>Streptophyta</taxon>
        <taxon>Embryophyta</taxon>
        <taxon>Tracheophyta</taxon>
        <taxon>Spermatophyta</taxon>
        <taxon>Magnoliopsida</taxon>
        <taxon>eudicotyledons</taxon>
        <taxon>Gunneridae</taxon>
        <taxon>Pentapetalae</taxon>
        <taxon>rosids</taxon>
        <taxon>malvids</taxon>
        <taxon>Malvales</taxon>
        <taxon>Malvaceae</taxon>
        <taxon>Malvoideae</taxon>
        <taxon>Hibiscus</taxon>
    </lineage>
</organism>
<dbReference type="Gene3D" id="1.25.40.10">
    <property type="entry name" value="Tetratricopeptide repeat domain"/>
    <property type="match status" value="2"/>
</dbReference>
<accession>A0A6A2WEF2</accession>
<dbReference type="InterPro" id="IPR011990">
    <property type="entry name" value="TPR-like_helical_dom_sf"/>
</dbReference>
<dbReference type="PROSITE" id="PS51375">
    <property type="entry name" value="PPR"/>
    <property type="match status" value="2"/>
</dbReference>
<evidence type="ECO:0000256" key="3">
    <source>
        <dbReference type="PROSITE-ProRule" id="PRU00708"/>
    </source>
</evidence>
<dbReference type="EMBL" id="VEPZ02001787">
    <property type="protein sequence ID" value="KAE8654485.1"/>
    <property type="molecule type" value="Genomic_DNA"/>
</dbReference>
<evidence type="ECO:0000256" key="4">
    <source>
        <dbReference type="SAM" id="MobiDB-lite"/>
    </source>
</evidence>
<feature type="repeat" description="PPR" evidence="3">
    <location>
        <begin position="234"/>
        <end position="268"/>
    </location>
</feature>
<evidence type="ECO:0000313" key="6">
    <source>
        <dbReference type="Proteomes" id="UP000436088"/>
    </source>
</evidence>
<reference evidence="5" key="1">
    <citation type="submission" date="2019-09" db="EMBL/GenBank/DDBJ databases">
        <title>Draft genome information of white flower Hibiscus syriacus.</title>
        <authorList>
            <person name="Kim Y.-M."/>
        </authorList>
    </citation>
    <scope>NUCLEOTIDE SEQUENCE [LARGE SCALE GENOMIC DNA]</scope>
    <source>
        <strain evidence="5">YM2019G1</strain>
    </source>
</reference>
<name>A0A6A2WEF2_HIBSY</name>
<dbReference type="SUPFAM" id="SSF81901">
    <property type="entry name" value="HCP-like"/>
    <property type="match status" value="1"/>
</dbReference>
<evidence type="ECO:0008006" key="7">
    <source>
        <dbReference type="Google" id="ProtNLM"/>
    </source>
</evidence>
<dbReference type="InterPro" id="IPR050667">
    <property type="entry name" value="PPR-containing_protein"/>
</dbReference>
<gene>
    <name evidence="5" type="ORF">F3Y22_tig00117048pilonHSYRG00393</name>
</gene>
<dbReference type="NCBIfam" id="TIGR00756">
    <property type="entry name" value="PPR"/>
    <property type="match status" value="2"/>
</dbReference>
<proteinExistence type="inferred from homology"/>
<feature type="region of interest" description="Disordered" evidence="4">
    <location>
        <begin position="41"/>
        <end position="69"/>
    </location>
</feature>
<comment type="caution">
    <text evidence="5">The sequence shown here is derived from an EMBL/GenBank/DDBJ whole genome shotgun (WGS) entry which is preliminary data.</text>
</comment>
<dbReference type="PANTHER" id="PTHR47939">
    <property type="entry name" value="MEMBRANE-ASSOCIATED SALT-INDUCIBLE PROTEIN-LIKE"/>
    <property type="match status" value="1"/>
</dbReference>
<dbReference type="AlphaFoldDB" id="A0A6A2WEF2"/>
<sequence>MKSPLKYPSSIPSFLLRCFSSPKHLSSHPQSQNTMATISPEKITSDSHSTKQPFSDSENPHLSLSSSEDTSLTQNHVINTLLSHKTDAVSALKNFRSVEKKRGFVESIDAFCVLLHILVGCSQTHKHAQYLLNNKFGSYHSGPAPFVFLDHLVDTSKRFDFELNSQPFNYLLNGYVRVNSFDDAVDCFNGMLERDIVPWIPYTNILLTALVRRNLIDKARELYDKMVSIGVRGDCFTVYAMMRAFLKEGKPWEAVEFFREAKAQGIDLDAAVYSIAIHVACRKPI</sequence>
<comment type="similarity">
    <text evidence="1">Belongs to the PPR family. P subfamily.</text>
</comment>
<evidence type="ECO:0000256" key="2">
    <source>
        <dbReference type="ARBA" id="ARBA00022737"/>
    </source>
</evidence>
<dbReference type="PANTHER" id="PTHR47939:SF13">
    <property type="entry name" value="OS03G0201400 PROTEIN"/>
    <property type="match status" value="1"/>
</dbReference>